<dbReference type="EMBL" id="JAAGOB010000007">
    <property type="protein sequence ID" value="NED96466.1"/>
    <property type="molecule type" value="Genomic_DNA"/>
</dbReference>
<organism evidence="1 2">
    <name type="scientific">Phytoactinopolyspora alkaliphila</name>
    <dbReference type="NCBI Taxonomy" id="1783498"/>
    <lineage>
        <taxon>Bacteria</taxon>
        <taxon>Bacillati</taxon>
        <taxon>Actinomycetota</taxon>
        <taxon>Actinomycetes</taxon>
        <taxon>Jiangellales</taxon>
        <taxon>Jiangellaceae</taxon>
        <taxon>Phytoactinopolyspora</taxon>
    </lineage>
</organism>
<dbReference type="AlphaFoldDB" id="A0A6N9YN42"/>
<gene>
    <name evidence="1" type="ORF">G1H11_14240</name>
</gene>
<name>A0A6N9YN42_9ACTN</name>
<sequence>MTAAHVTVTVEHPAGGMTVTVALHPGTTVSEALDLARARVAAAYVIHHTQEPTA</sequence>
<evidence type="ECO:0000313" key="2">
    <source>
        <dbReference type="Proteomes" id="UP000469185"/>
    </source>
</evidence>
<protein>
    <submittedName>
        <fullName evidence="1">Uncharacterized protein</fullName>
    </submittedName>
</protein>
<dbReference type="RefSeq" id="WP_163819253.1">
    <property type="nucleotide sequence ID" value="NZ_JAAGOB010000007.1"/>
</dbReference>
<keyword evidence="2" id="KW-1185">Reference proteome</keyword>
<comment type="caution">
    <text evidence="1">The sequence shown here is derived from an EMBL/GenBank/DDBJ whole genome shotgun (WGS) entry which is preliminary data.</text>
</comment>
<reference evidence="1 2" key="1">
    <citation type="submission" date="2020-02" db="EMBL/GenBank/DDBJ databases">
        <authorList>
            <person name="Li X.-J."/>
            <person name="Feng X.-M."/>
        </authorList>
    </citation>
    <scope>NUCLEOTIDE SEQUENCE [LARGE SCALE GENOMIC DNA]</scope>
    <source>
        <strain evidence="1 2">CGMCC 4.7225</strain>
    </source>
</reference>
<proteinExistence type="predicted"/>
<dbReference type="Proteomes" id="UP000469185">
    <property type="component" value="Unassembled WGS sequence"/>
</dbReference>
<evidence type="ECO:0000313" key="1">
    <source>
        <dbReference type="EMBL" id="NED96466.1"/>
    </source>
</evidence>
<accession>A0A6N9YN42</accession>